<feature type="compositionally biased region" description="Acidic residues" evidence="1">
    <location>
        <begin position="559"/>
        <end position="570"/>
    </location>
</feature>
<dbReference type="Gene3D" id="3.30.870.10">
    <property type="entry name" value="Endonuclease Chain A"/>
    <property type="match status" value="1"/>
</dbReference>
<sequence length="824" mass="90504">MSTITPDDVIASRPWEQALFTTYALSLTFFESILLRRLREKGCRDIWVVTDAEGYRASLMERRSSRVGQEYRLIPVALPRGVFHPKCTYLAGPEGDLLLVGSGNLTFGGHGRNLEVLEVLEPASAPAAFDDFARFLEALRTRDGFMVPDLSWASTFAAQARSAARSFADRPIEGQPRLIHTVGRPAIDQIAETCATNGGGRQTFVLSPFHDPDGAAVRKLAEKTGSSTIAVGLSAAEHSSSPFPFAKAKSWNKPLRAVRPDLSDEDERGLHAKWIEVELPEAKLTVTGSINATTQSLCTINNVEVGVLRLEPKVTTHVRWKNVAIPKDFAERPVRTPGLGQSCLVHAAILGDGMLVGRLLAMFDPSGTWHGRLVLAGGDQVELAIAVDSTGDFRIPLPHAERFAFASALQIELSLGERTARGWVQLDEILRMPRLHRLSVTSLLRLINREETEEDDVALLEYFAMSSSKHLATFNRRIKVTDRSTQGSANDEAPDVVVDLDEIAPDPDLPSSNNGFLPASSSGNEEAAFERVLAQLRRRLISQPTQRGSLGEQAPGALADDDGDPEGDGDDAPRRRAESALEYFDEQMQGLVSGADSEAARRAALVIWFEVSMHMLLRRLKDRARAAAFLRHWFHLACAYARLAEGIGALEQHVFTAAALVSLLAAVDVDLRALHANLYEALERFAGGDVDQARAVSALLTDQHVGFTSLLLGGQVADLKPRLLAILETRTRRRDLQDVMDAYRAGRMPDASSPLFSKDQPYGPQLRAALSRLGMKPTIREQRTEEPVCAHCFVELNTRVAQDLEAYRVAQCTSCRRLTVRLKP</sequence>
<name>A0A4U1IUD0_9BACT</name>
<protein>
    <recommendedName>
        <fullName evidence="4">Phospholipase D-like domain-containing protein</fullName>
    </recommendedName>
</protein>
<reference evidence="2 3" key="1">
    <citation type="submission" date="2019-04" db="EMBL/GenBank/DDBJ databases">
        <authorList>
            <person name="Li Y."/>
            <person name="Wang J."/>
        </authorList>
    </citation>
    <scope>NUCLEOTIDE SEQUENCE [LARGE SCALE GENOMIC DNA]</scope>
    <source>
        <strain evidence="2 3">DSM 14668</strain>
    </source>
</reference>
<comment type="caution">
    <text evidence="2">The sequence shown here is derived from an EMBL/GenBank/DDBJ whole genome shotgun (WGS) entry which is preliminary data.</text>
</comment>
<evidence type="ECO:0000313" key="2">
    <source>
        <dbReference type="EMBL" id="TKC98024.1"/>
    </source>
</evidence>
<dbReference type="Proteomes" id="UP000309215">
    <property type="component" value="Unassembled WGS sequence"/>
</dbReference>
<feature type="region of interest" description="Disordered" evidence="1">
    <location>
        <begin position="544"/>
        <end position="573"/>
    </location>
</feature>
<dbReference type="EMBL" id="SSMQ01000076">
    <property type="protein sequence ID" value="TKC98024.1"/>
    <property type="molecule type" value="Genomic_DNA"/>
</dbReference>
<dbReference type="AlphaFoldDB" id="A0A4U1IUD0"/>
<keyword evidence="3" id="KW-1185">Reference proteome</keyword>
<feature type="compositionally biased region" description="Polar residues" evidence="1">
    <location>
        <begin position="510"/>
        <end position="522"/>
    </location>
</feature>
<accession>A0A4U1IUD0</accession>
<organism evidence="2 3">
    <name type="scientific">Polyangium fumosum</name>
    <dbReference type="NCBI Taxonomy" id="889272"/>
    <lineage>
        <taxon>Bacteria</taxon>
        <taxon>Pseudomonadati</taxon>
        <taxon>Myxococcota</taxon>
        <taxon>Polyangia</taxon>
        <taxon>Polyangiales</taxon>
        <taxon>Polyangiaceae</taxon>
        <taxon>Polyangium</taxon>
    </lineage>
</organism>
<evidence type="ECO:0008006" key="4">
    <source>
        <dbReference type="Google" id="ProtNLM"/>
    </source>
</evidence>
<evidence type="ECO:0000313" key="3">
    <source>
        <dbReference type="Proteomes" id="UP000309215"/>
    </source>
</evidence>
<proteinExistence type="predicted"/>
<dbReference type="OrthoDB" id="369674at2"/>
<dbReference type="RefSeq" id="WP_136934949.1">
    <property type="nucleotide sequence ID" value="NZ_SSMQ01000076.1"/>
</dbReference>
<feature type="region of interest" description="Disordered" evidence="1">
    <location>
        <begin position="502"/>
        <end position="522"/>
    </location>
</feature>
<gene>
    <name evidence="2" type="ORF">E8A74_42940</name>
</gene>
<evidence type="ECO:0000256" key="1">
    <source>
        <dbReference type="SAM" id="MobiDB-lite"/>
    </source>
</evidence>